<dbReference type="Proteomes" id="UP000606786">
    <property type="component" value="Unassembled WGS sequence"/>
</dbReference>
<protein>
    <submittedName>
        <fullName evidence="1">(Mediterranean fruit fly) hypothetical protein</fullName>
    </submittedName>
</protein>
<evidence type="ECO:0000313" key="1">
    <source>
        <dbReference type="EMBL" id="CAD7011993.1"/>
    </source>
</evidence>
<feature type="non-terminal residue" evidence="1">
    <location>
        <position position="51"/>
    </location>
</feature>
<dbReference type="AlphaFoldDB" id="A0A811VCP0"/>
<accession>A0A811VCP0</accession>
<sequence>MRAFKRQLRCVHPASAHFHLYTTLPNHIRRRHTRIRLCRGCGNDKQLTLTG</sequence>
<organism evidence="1 2">
    <name type="scientific">Ceratitis capitata</name>
    <name type="common">Mediterranean fruit fly</name>
    <name type="synonym">Tephritis capitata</name>
    <dbReference type="NCBI Taxonomy" id="7213"/>
    <lineage>
        <taxon>Eukaryota</taxon>
        <taxon>Metazoa</taxon>
        <taxon>Ecdysozoa</taxon>
        <taxon>Arthropoda</taxon>
        <taxon>Hexapoda</taxon>
        <taxon>Insecta</taxon>
        <taxon>Pterygota</taxon>
        <taxon>Neoptera</taxon>
        <taxon>Endopterygota</taxon>
        <taxon>Diptera</taxon>
        <taxon>Brachycera</taxon>
        <taxon>Muscomorpha</taxon>
        <taxon>Tephritoidea</taxon>
        <taxon>Tephritidae</taxon>
        <taxon>Ceratitis</taxon>
        <taxon>Ceratitis</taxon>
    </lineage>
</organism>
<reference evidence="1" key="1">
    <citation type="submission" date="2020-11" db="EMBL/GenBank/DDBJ databases">
        <authorList>
            <person name="Whitehead M."/>
        </authorList>
    </citation>
    <scope>NUCLEOTIDE SEQUENCE</scope>
    <source>
        <strain evidence="1">EGII</strain>
    </source>
</reference>
<proteinExistence type="predicted"/>
<name>A0A811VCP0_CERCA</name>
<gene>
    <name evidence="1" type="ORF">CCAP1982_LOCUS20104</name>
</gene>
<evidence type="ECO:0000313" key="2">
    <source>
        <dbReference type="Proteomes" id="UP000606786"/>
    </source>
</evidence>
<comment type="caution">
    <text evidence="1">The sequence shown here is derived from an EMBL/GenBank/DDBJ whole genome shotgun (WGS) entry which is preliminary data.</text>
</comment>
<dbReference type="EMBL" id="CAJHJT010000056">
    <property type="protein sequence ID" value="CAD7011993.1"/>
    <property type="molecule type" value="Genomic_DNA"/>
</dbReference>
<keyword evidence="2" id="KW-1185">Reference proteome</keyword>